<sequence length="143" mass="15502">MSKLTPTQETILKAAATRPGGDIEPLPATINAGLRPRVILGLLSRGLIDERDGGHRISEAGFAAIGMTPPPAAKTPRQGTKQARLIGMLQRSKGASIEEICAETGWQKHTVRGVFSNTLRKRLGLTITSHKDEGQPRRYRIKS</sequence>
<organism evidence="1 2">
    <name type="scientific">Marinobacter lutaoensis</name>
    <dbReference type="NCBI Taxonomy" id="135739"/>
    <lineage>
        <taxon>Bacteria</taxon>
        <taxon>Pseudomonadati</taxon>
        <taxon>Pseudomonadota</taxon>
        <taxon>Gammaproteobacteria</taxon>
        <taxon>Pseudomonadales</taxon>
        <taxon>Marinobacteraceae</taxon>
        <taxon>Marinobacter</taxon>
    </lineage>
</organism>
<comment type="caution">
    <text evidence="1">The sequence shown here is derived from an EMBL/GenBank/DDBJ whole genome shotgun (WGS) entry which is preliminary data.</text>
</comment>
<gene>
    <name evidence="1" type="ORF">BTO32_11450</name>
</gene>
<proteinExistence type="predicted"/>
<evidence type="ECO:0000313" key="2">
    <source>
        <dbReference type="Proteomes" id="UP000189339"/>
    </source>
</evidence>
<dbReference type="STRING" id="135739.BTO32_11450"/>
<reference evidence="1 2" key="1">
    <citation type="submission" date="2016-12" db="EMBL/GenBank/DDBJ databases">
        <title>Marinobacter lutaoensis whole genome sequencing.</title>
        <authorList>
            <person name="Verma A."/>
            <person name="Krishnamurthi S."/>
        </authorList>
    </citation>
    <scope>NUCLEOTIDE SEQUENCE [LARGE SCALE GENOMIC DNA]</scope>
    <source>
        <strain evidence="1 2">T5054</strain>
    </source>
</reference>
<accession>A0A1V2DRM7</accession>
<keyword evidence="2" id="KW-1185">Reference proteome</keyword>
<dbReference type="EMBL" id="MSCW01000007">
    <property type="protein sequence ID" value="ONF43292.1"/>
    <property type="molecule type" value="Genomic_DNA"/>
</dbReference>
<dbReference type="RefSeq" id="WP_076724762.1">
    <property type="nucleotide sequence ID" value="NZ_MSCW01000007.1"/>
</dbReference>
<dbReference type="InterPro" id="IPR021880">
    <property type="entry name" value="DUF3489"/>
</dbReference>
<dbReference type="Proteomes" id="UP000189339">
    <property type="component" value="Unassembled WGS sequence"/>
</dbReference>
<name>A0A1V2DRM7_9GAMM</name>
<dbReference type="Pfam" id="PF11994">
    <property type="entry name" value="DUF3489"/>
    <property type="match status" value="1"/>
</dbReference>
<evidence type="ECO:0000313" key="1">
    <source>
        <dbReference type="EMBL" id="ONF43292.1"/>
    </source>
</evidence>
<protein>
    <recommendedName>
        <fullName evidence="3">DUF3489 domain-containing protein</fullName>
    </recommendedName>
</protein>
<evidence type="ECO:0008006" key="3">
    <source>
        <dbReference type="Google" id="ProtNLM"/>
    </source>
</evidence>
<dbReference type="OrthoDB" id="6057673at2"/>
<dbReference type="AlphaFoldDB" id="A0A1V2DRM7"/>